<proteinExistence type="predicted"/>
<dbReference type="CDD" id="cd00093">
    <property type="entry name" value="HTH_XRE"/>
    <property type="match status" value="1"/>
</dbReference>
<dbReference type="Gene3D" id="1.10.260.40">
    <property type="entry name" value="lambda repressor-like DNA-binding domains"/>
    <property type="match status" value="1"/>
</dbReference>
<feature type="domain" description="HTH cro/C1-type" evidence="2">
    <location>
        <begin position="106"/>
        <end position="160"/>
    </location>
</feature>
<gene>
    <name evidence="3" type="ORF">NEF87_002609</name>
</gene>
<evidence type="ECO:0000313" key="3">
    <source>
        <dbReference type="EMBL" id="UYP46324.1"/>
    </source>
</evidence>
<dbReference type="SMART" id="SM00530">
    <property type="entry name" value="HTH_XRE"/>
    <property type="match status" value="1"/>
</dbReference>
<dbReference type="InterPro" id="IPR010982">
    <property type="entry name" value="Lambda_DNA-bd_dom_sf"/>
</dbReference>
<dbReference type="Pfam" id="PF26602">
    <property type="entry name" value="HVO_2718_N"/>
    <property type="match status" value="1"/>
</dbReference>
<evidence type="ECO:0000313" key="4">
    <source>
        <dbReference type="Proteomes" id="UP001208689"/>
    </source>
</evidence>
<reference evidence="3" key="1">
    <citation type="submission" date="2022-09" db="EMBL/GenBank/DDBJ databases">
        <title>Actin cytoskeleton and complex cell architecture in an #Asgard archaeon.</title>
        <authorList>
            <person name="Ponce Toledo R.I."/>
            <person name="Schleper C."/>
            <person name="Rodrigues Oliveira T."/>
            <person name="Wollweber F."/>
            <person name="Xu J."/>
            <person name="Rittmann S."/>
            <person name="Klingl A."/>
            <person name="Pilhofer M."/>
        </authorList>
    </citation>
    <scope>NUCLEOTIDE SEQUENCE</scope>
    <source>
        <strain evidence="3">B-35</strain>
    </source>
</reference>
<dbReference type="InterPro" id="IPR058562">
    <property type="entry name" value="MJ0586_N"/>
</dbReference>
<dbReference type="EMBL" id="CP104013">
    <property type="protein sequence ID" value="UYP46324.1"/>
    <property type="molecule type" value="Genomic_DNA"/>
</dbReference>
<evidence type="ECO:0000256" key="1">
    <source>
        <dbReference type="SAM" id="MobiDB-lite"/>
    </source>
</evidence>
<dbReference type="InterPro" id="IPR001387">
    <property type="entry name" value="Cro/C1-type_HTH"/>
</dbReference>
<sequence>MGNKGECELCGNETYTLLRREVEGVIMEVCPNCQDLGDVPKIDRKRQAQAHARSQRSEKFRSMVSASSSPIAQSRMPDSPYKVKKRVVRKDRFTQYKIVDNATNILLKYRTTNQLSSKDFANSVFIKENYYKRIEKGTTALSLDLARKFEKKYKLKLVEIEDADEKDDYSEFLKQNKSAPESMVYFKKRGQKPEYD</sequence>
<dbReference type="Proteomes" id="UP001208689">
    <property type="component" value="Chromosome"/>
</dbReference>
<feature type="region of interest" description="Disordered" evidence="1">
    <location>
        <begin position="44"/>
        <end position="80"/>
    </location>
</feature>
<organism evidence="3 4">
    <name type="scientific">Candidatus Lokiarchaeum ossiferum</name>
    <dbReference type="NCBI Taxonomy" id="2951803"/>
    <lineage>
        <taxon>Archaea</taxon>
        <taxon>Promethearchaeati</taxon>
        <taxon>Promethearchaeota</taxon>
        <taxon>Promethearchaeia</taxon>
        <taxon>Promethearchaeales</taxon>
        <taxon>Promethearchaeaceae</taxon>
        <taxon>Candidatus Lokiarchaeum</taxon>
    </lineage>
</organism>
<evidence type="ECO:0000259" key="2">
    <source>
        <dbReference type="PROSITE" id="PS50943"/>
    </source>
</evidence>
<dbReference type="PROSITE" id="PS50943">
    <property type="entry name" value="HTH_CROC1"/>
    <property type="match status" value="1"/>
</dbReference>
<keyword evidence="4" id="KW-1185">Reference proteome</keyword>
<protein>
    <recommendedName>
        <fullName evidence="2">HTH cro/C1-type domain-containing protein</fullName>
    </recommendedName>
</protein>
<name>A0ABY6HUT7_9ARCH</name>
<accession>A0ABY6HUT7</accession>
<dbReference type="SUPFAM" id="SSF47413">
    <property type="entry name" value="lambda repressor-like DNA-binding domains"/>
    <property type="match status" value="1"/>
</dbReference>